<dbReference type="AlphaFoldDB" id="A0A327VPY7"/>
<proteinExistence type="predicted"/>
<dbReference type="RefSeq" id="WP_111594770.1">
    <property type="nucleotide sequence ID" value="NZ_QLMA01000009.1"/>
</dbReference>
<name>A0A327VPY7_9BACT</name>
<dbReference type="Proteomes" id="UP000249819">
    <property type="component" value="Unassembled WGS sequence"/>
</dbReference>
<evidence type="ECO:0000313" key="1">
    <source>
        <dbReference type="EMBL" id="RAJ75618.1"/>
    </source>
</evidence>
<sequence>MNKLIYSGVHSVEIYIQFDGQFLLKQNEYLENIMLRTSLIRFLSQFELSVDEVKTRVTDEEFRVEDLIPFNEFIPFLIMDIKSIYWLDLVCTFLLNDQIQFKLNSQALDLLRDKDSTAWLPQKEKHLIWKLVRKIS</sequence>
<dbReference type="OrthoDB" id="9919400at2"/>
<evidence type="ECO:0000313" key="2">
    <source>
        <dbReference type="Proteomes" id="UP000249819"/>
    </source>
</evidence>
<keyword evidence="2" id="KW-1185">Reference proteome</keyword>
<protein>
    <submittedName>
        <fullName evidence="1">Uncharacterized protein</fullName>
    </submittedName>
</protein>
<organism evidence="1 2">
    <name type="scientific">Chitinophaga dinghuensis</name>
    <dbReference type="NCBI Taxonomy" id="1539050"/>
    <lineage>
        <taxon>Bacteria</taxon>
        <taxon>Pseudomonadati</taxon>
        <taxon>Bacteroidota</taxon>
        <taxon>Chitinophagia</taxon>
        <taxon>Chitinophagales</taxon>
        <taxon>Chitinophagaceae</taxon>
        <taxon>Chitinophaga</taxon>
    </lineage>
</organism>
<dbReference type="EMBL" id="QLMA01000009">
    <property type="protein sequence ID" value="RAJ75618.1"/>
    <property type="molecule type" value="Genomic_DNA"/>
</dbReference>
<gene>
    <name evidence="1" type="ORF">CLV59_109232</name>
</gene>
<comment type="caution">
    <text evidence="1">The sequence shown here is derived from an EMBL/GenBank/DDBJ whole genome shotgun (WGS) entry which is preliminary data.</text>
</comment>
<accession>A0A327VPY7</accession>
<reference evidence="1 2" key="1">
    <citation type="submission" date="2018-06" db="EMBL/GenBank/DDBJ databases">
        <title>Genomic Encyclopedia of Archaeal and Bacterial Type Strains, Phase II (KMG-II): from individual species to whole genera.</title>
        <authorList>
            <person name="Goeker M."/>
        </authorList>
    </citation>
    <scope>NUCLEOTIDE SEQUENCE [LARGE SCALE GENOMIC DNA]</scope>
    <source>
        <strain evidence="1 2">DSM 29821</strain>
    </source>
</reference>